<name>A0ABU9T3S7_9HYPH</name>
<evidence type="ECO:0000313" key="2">
    <source>
        <dbReference type="Proteomes" id="UP001477870"/>
    </source>
</evidence>
<reference evidence="1 2" key="1">
    <citation type="submission" date="2024-03" db="EMBL/GenBank/DDBJ databases">
        <title>Community enrichment and isolation of bacterial strains for fucoidan degradation.</title>
        <authorList>
            <person name="Sichert A."/>
        </authorList>
    </citation>
    <scope>NUCLEOTIDE SEQUENCE [LARGE SCALE GENOMIC DNA]</scope>
    <source>
        <strain evidence="1 2">AS62</strain>
    </source>
</reference>
<evidence type="ECO:0008006" key="3">
    <source>
        <dbReference type="Google" id="ProtNLM"/>
    </source>
</evidence>
<sequence>MQMNGHADVFTYKTTLPPCLFGTLALIKGKLFMVRSISSNAPAKRLVEKTRPWKSLAAILPVMTLALSGCTTSEPVAGPLSGEFESKNATALLQNINSLGLKCWIKSGDKAFRGFALVPELDTRSGTPRILIVHKGKSQGLPQLVIEATGSPVKLQTYGPLTSSPVSTRINSDIIAWNTGKDKC</sequence>
<accession>A0ABU9T3S7</accession>
<dbReference type="Proteomes" id="UP001477870">
    <property type="component" value="Unassembled WGS sequence"/>
</dbReference>
<gene>
    <name evidence="1" type="ORF">WNY59_04200</name>
</gene>
<dbReference type="EMBL" id="JBBMQO010000002">
    <property type="protein sequence ID" value="MEM5500787.1"/>
    <property type="molecule type" value="Genomic_DNA"/>
</dbReference>
<comment type="caution">
    <text evidence="1">The sequence shown here is derived from an EMBL/GenBank/DDBJ whole genome shotgun (WGS) entry which is preliminary data.</text>
</comment>
<evidence type="ECO:0000313" key="1">
    <source>
        <dbReference type="EMBL" id="MEM5500787.1"/>
    </source>
</evidence>
<proteinExistence type="predicted"/>
<keyword evidence="2" id="KW-1185">Reference proteome</keyword>
<organism evidence="1 2">
    <name type="scientific">Ahrensia kielensis</name>
    <dbReference type="NCBI Taxonomy" id="76980"/>
    <lineage>
        <taxon>Bacteria</taxon>
        <taxon>Pseudomonadati</taxon>
        <taxon>Pseudomonadota</taxon>
        <taxon>Alphaproteobacteria</taxon>
        <taxon>Hyphomicrobiales</taxon>
        <taxon>Ahrensiaceae</taxon>
        <taxon>Ahrensia</taxon>
    </lineage>
</organism>
<protein>
    <recommendedName>
        <fullName evidence="3">Lipoprotein</fullName>
    </recommendedName>
</protein>